<reference evidence="7" key="1">
    <citation type="submission" date="2014-05" db="EMBL/GenBank/DDBJ databases">
        <authorList>
            <person name="Kube M."/>
        </authorList>
    </citation>
    <scope>NUCLEOTIDE SEQUENCE [LARGE SCALE GENOMIC DNA]</scope>
</reference>
<comment type="similarity">
    <text evidence="1 5">Belongs to the glutathione peroxidase family.</text>
</comment>
<dbReference type="PIRSF" id="PIRSF000303">
    <property type="entry name" value="Glutathion_perox"/>
    <property type="match status" value="1"/>
</dbReference>
<dbReference type="OrthoDB" id="9809733at2"/>
<dbReference type="CDD" id="cd00340">
    <property type="entry name" value="GSH_Peroxidase"/>
    <property type="match status" value="1"/>
</dbReference>
<evidence type="ECO:0000313" key="6">
    <source>
        <dbReference type="EMBL" id="CDR30897.1"/>
    </source>
</evidence>
<evidence type="ECO:0000256" key="4">
    <source>
        <dbReference type="PIRSR" id="PIRSR000303-1"/>
    </source>
</evidence>
<dbReference type="PANTHER" id="PTHR11592">
    <property type="entry name" value="GLUTATHIONE PEROXIDASE"/>
    <property type="match status" value="1"/>
</dbReference>
<evidence type="ECO:0000256" key="3">
    <source>
        <dbReference type="ARBA" id="ARBA00023002"/>
    </source>
</evidence>
<dbReference type="AlphaFoldDB" id="A0A061AIS5"/>
<dbReference type="GO" id="GO:0004601">
    <property type="term" value="F:peroxidase activity"/>
    <property type="evidence" value="ECO:0007669"/>
    <property type="project" value="UniProtKB-KW"/>
</dbReference>
<dbReference type="Proteomes" id="UP000032434">
    <property type="component" value="Chromosome 1"/>
</dbReference>
<dbReference type="PROSITE" id="PS00763">
    <property type="entry name" value="GLUTATHIONE_PEROXID_2"/>
    <property type="match status" value="1"/>
</dbReference>
<dbReference type="PRINTS" id="PR01011">
    <property type="entry name" value="GLUTPROXDASE"/>
</dbReference>
<protein>
    <recommendedName>
        <fullName evidence="5">Glutathione peroxidase</fullName>
    </recommendedName>
</protein>
<dbReference type="InterPro" id="IPR029760">
    <property type="entry name" value="GPX_CS"/>
</dbReference>
<keyword evidence="3 5" id="KW-0560">Oxidoreductase</keyword>
<dbReference type="SUPFAM" id="SSF52833">
    <property type="entry name" value="Thioredoxin-like"/>
    <property type="match status" value="1"/>
</dbReference>
<evidence type="ECO:0000313" key="7">
    <source>
        <dbReference type="Proteomes" id="UP000032434"/>
    </source>
</evidence>
<dbReference type="PANTHER" id="PTHR11592:SF78">
    <property type="entry name" value="GLUTATHIONE PEROXIDASE"/>
    <property type="match status" value="1"/>
</dbReference>
<dbReference type="PATRIC" id="fig|35623.3.peg.824"/>
<dbReference type="HOGENOM" id="CLU_029507_0_1_14"/>
<dbReference type="KEGG" id="aoc:Aocu_08240"/>
<dbReference type="FunFam" id="3.40.30.10:FF:000010">
    <property type="entry name" value="Glutathione peroxidase"/>
    <property type="match status" value="1"/>
</dbReference>
<dbReference type="Pfam" id="PF00255">
    <property type="entry name" value="GSHPx"/>
    <property type="match status" value="1"/>
</dbReference>
<sequence length="160" mass="18997">MSLYQIYVEDKDFNLVELKDYKGKVLLIVNTATTCFFTPQYKGLQYLYQKYKSQGFEILDFPSNQFSDAKGSNQEIDEFCVSKYETEFKRFNKINVNGPDESILYTYLKRHEKGLFNQKIKWNFTKFLVDQNGRVIRRYAPLVKPEKIEKDIIKLIKKGV</sequence>
<dbReference type="GO" id="GO:0034599">
    <property type="term" value="P:cellular response to oxidative stress"/>
    <property type="evidence" value="ECO:0007669"/>
    <property type="project" value="TreeGrafter"/>
</dbReference>
<proteinExistence type="inferred from homology"/>
<evidence type="ECO:0000256" key="5">
    <source>
        <dbReference type="RuleBase" id="RU000499"/>
    </source>
</evidence>
<feature type="active site" evidence="4">
    <location>
        <position position="35"/>
    </location>
</feature>
<keyword evidence="7" id="KW-1185">Reference proteome</keyword>
<keyword evidence="2 5" id="KW-0575">Peroxidase</keyword>
<dbReference type="STRING" id="35623.Aocu_08240"/>
<dbReference type="Gene3D" id="3.40.30.10">
    <property type="entry name" value="Glutaredoxin"/>
    <property type="match status" value="1"/>
</dbReference>
<dbReference type="EMBL" id="LK028559">
    <property type="protein sequence ID" value="CDR30897.1"/>
    <property type="molecule type" value="Genomic_DNA"/>
</dbReference>
<evidence type="ECO:0000256" key="2">
    <source>
        <dbReference type="ARBA" id="ARBA00022559"/>
    </source>
</evidence>
<name>A0A061AIS5_9MOLU</name>
<dbReference type="InterPro" id="IPR000889">
    <property type="entry name" value="Glutathione_peroxidase"/>
</dbReference>
<dbReference type="RefSeq" id="WP_045749383.1">
    <property type="nucleotide sequence ID" value="NZ_FUZK01000001.1"/>
</dbReference>
<dbReference type="PROSITE" id="PS51355">
    <property type="entry name" value="GLUTATHIONE_PEROXID_3"/>
    <property type="match status" value="1"/>
</dbReference>
<evidence type="ECO:0000256" key="1">
    <source>
        <dbReference type="ARBA" id="ARBA00006926"/>
    </source>
</evidence>
<organism evidence="6 7">
    <name type="scientific">Acholeplasma oculi</name>
    <dbReference type="NCBI Taxonomy" id="35623"/>
    <lineage>
        <taxon>Bacteria</taxon>
        <taxon>Bacillati</taxon>
        <taxon>Mycoplasmatota</taxon>
        <taxon>Mollicutes</taxon>
        <taxon>Acholeplasmatales</taxon>
        <taxon>Acholeplasmataceae</taxon>
        <taxon>Acholeplasma</taxon>
    </lineage>
</organism>
<dbReference type="InterPro" id="IPR036249">
    <property type="entry name" value="Thioredoxin-like_sf"/>
</dbReference>
<gene>
    <name evidence="6" type="ORF">Aocu_08240</name>
</gene>
<accession>A0A061AIS5</accession>
<dbReference type="InParanoid" id="A0A061AIS5"/>